<keyword evidence="2" id="KW-0378">Hydrolase</keyword>
<dbReference type="RefSeq" id="WP_169593432.1">
    <property type="nucleotide sequence ID" value="NZ_JABBGK010000003.1"/>
</dbReference>
<dbReference type="Pfam" id="PF12697">
    <property type="entry name" value="Abhydrolase_6"/>
    <property type="match status" value="1"/>
</dbReference>
<organism evidence="2 3">
    <name type="scientific">Rhizobium terricola</name>
    <dbReference type="NCBI Taxonomy" id="2728849"/>
    <lineage>
        <taxon>Bacteria</taxon>
        <taxon>Pseudomonadati</taxon>
        <taxon>Pseudomonadota</taxon>
        <taxon>Alphaproteobacteria</taxon>
        <taxon>Hyphomicrobiales</taxon>
        <taxon>Rhizobiaceae</taxon>
        <taxon>Rhizobium/Agrobacterium group</taxon>
        <taxon>Rhizobium</taxon>
    </lineage>
</organism>
<dbReference type="InterPro" id="IPR000073">
    <property type="entry name" value="AB_hydrolase_1"/>
</dbReference>
<evidence type="ECO:0000259" key="1">
    <source>
        <dbReference type="Pfam" id="PF12697"/>
    </source>
</evidence>
<keyword evidence="3" id="KW-1185">Reference proteome</keyword>
<comment type="caution">
    <text evidence="2">The sequence shown here is derived from an EMBL/GenBank/DDBJ whole genome shotgun (WGS) entry which is preliminary data.</text>
</comment>
<dbReference type="SUPFAM" id="SSF53474">
    <property type="entry name" value="alpha/beta-Hydrolases"/>
    <property type="match status" value="1"/>
</dbReference>
<dbReference type="PANTHER" id="PTHR43798">
    <property type="entry name" value="MONOACYLGLYCEROL LIPASE"/>
    <property type="match status" value="1"/>
</dbReference>
<accession>A0A7Y0AY61</accession>
<dbReference type="InterPro" id="IPR029058">
    <property type="entry name" value="AB_hydrolase_fold"/>
</dbReference>
<name>A0A7Y0AY61_9HYPH</name>
<dbReference type="GO" id="GO:0016020">
    <property type="term" value="C:membrane"/>
    <property type="evidence" value="ECO:0007669"/>
    <property type="project" value="TreeGrafter"/>
</dbReference>
<dbReference type="GO" id="GO:0016787">
    <property type="term" value="F:hydrolase activity"/>
    <property type="evidence" value="ECO:0007669"/>
    <property type="project" value="UniProtKB-KW"/>
</dbReference>
<dbReference type="InterPro" id="IPR050266">
    <property type="entry name" value="AB_hydrolase_sf"/>
</dbReference>
<dbReference type="PANTHER" id="PTHR43798:SF33">
    <property type="entry name" value="HYDROLASE, PUTATIVE (AFU_ORTHOLOGUE AFUA_2G14860)-RELATED"/>
    <property type="match status" value="1"/>
</dbReference>
<dbReference type="Proteomes" id="UP000541470">
    <property type="component" value="Unassembled WGS sequence"/>
</dbReference>
<feature type="domain" description="AB hydrolase-1" evidence="1">
    <location>
        <begin position="48"/>
        <end position="264"/>
    </location>
</feature>
<sequence>MLYFRQDRSATAARMARLPAWRRQIVATDAGSIDVLDIGKDAPRAILLITHGLGSLESFQEIAEALEARHPARRIIAYSRPGRGSSPASPGIEADDHLTHESLRVLPAILRALGITSADIVAHSDGVAVAMLFACAHPSMVERIVALSPQVHADRQFVATTGDLLADSRFSDDIARLEAEHLDPDLAVRCWAAAREALAARPDHVLARLATLGAPLLLVQGLNDEYGAHQQMSALSAHVRGPMKWVILRNDGHFPQHDSTEVVLDLICGHLEDIEWKSGSGRIRTRAAR</sequence>
<dbReference type="EMBL" id="JABBGK010000003">
    <property type="protein sequence ID" value="NML75654.1"/>
    <property type="molecule type" value="Genomic_DNA"/>
</dbReference>
<gene>
    <name evidence="2" type="ORF">HHL25_16105</name>
</gene>
<evidence type="ECO:0000313" key="3">
    <source>
        <dbReference type="Proteomes" id="UP000541470"/>
    </source>
</evidence>
<proteinExistence type="predicted"/>
<protein>
    <submittedName>
        <fullName evidence="2">Alpha/beta hydrolase</fullName>
    </submittedName>
</protein>
<dbReference type="Gene3D" id="3.40.50.1820">
    <property type="entry name" value="alpha/beta hydrolase"/>
    <property type="match status" value="1"/>
</dbReference>
<reference evidence="2 3" key="1">
    <citation type="submission" date="2020-04" db="EMBL/GenBank/DDBJ databases">
        <title>Rhizobium sp. S-51 isolated from soil.</title>
        <authorList>
            <person name="Dahal R.H."/>
        </authorList>
    </citation>
    <scope>NUCLEOTIDE SEQUENCE [LARGE SCALE GENOMIC DNA]</scope>
    <source>
        <strain evidence="2 3">S-51</strain>
    </source>
</reference>
<evidence type="ECO:0000313" key="2">
    <source>
        <dbReference type="EMBL" id="NML75654.1"/>
    </source>
</evidence>
<dbReference type="AlphaFoldDB" id="A0A7Y0AY61"/>